<name>A0A0C9ZR74_9AGAM</name>
<gene>
    <name evidence="1" type="ORF">CY34DRAFT_277278</name>
</gene>
<proteinExistence type="predicted"/>
<evidence type="ECO:0000313" key="1">
    <source>
        <dbReference type="EMBL" id="KIK40240.1"/>
    </source>
</evidence>
<organism evidence="1 2">
    <name type="scientific">Suillus luteus UH-Slu-Lm8-n1</name>
    <dbReference type="NCBI Taxonomy" id="930992"/>
    <lineage>
        <taxon>Eukaryota</taxon>
        <taxon>Fungi</taxon>
        <taxon>Dikarya</taxon>
        <taxon>Basidiomycota</taxon>
        <taxon>Agaricomycotina</taxon>
        <taxon>Agaricomycetes</taxon>
        <taxon>Agaricomycetidae</taxon>
        <taxon>Boletales</taxon>
        <taxon>Suillineae</taxon>
        <taxon>Suillaceae</taxon>
        <taxon>Suillus</taxon>
    </lineage>
</organism>
<dbReference type="AlphaFoldDB" id="A0A0C9ZR74"/>
<dbReference type="HOGENOM" id="CLU_2051212_0_0_1"/>
<reference evidence="2" key="2">
    <citation type="submission" date="2015-01" db="EMBL/GenBank/DDBJ databases">
        <title>Evolutionary Origins and Diversification of the Mycorrhizal Mutualists.</title>
        <authorList>
            <consortium name="DOE Joint Genome Institute"/>
            <consortium name="Mycorrhizal Genomics Consortium"/>
            <person name="Kohler A."/>
            <person name="Kuo A."/>
            <person name="Nagy L.G."/>
            <person name="Floudas D."/>
            <person name="Copeland A."/>
            <person name="Barry K.W."/>
            <person name="Cichocki N."/>
            <person name="Veneault-Fourrey C."/>
            <person name="LaButti K."/>
            <person name="Lindquist E.A."/>
            <person name="Lipzen A."/>
            <person name="Lundell T."/>
            <person name="Morin E."/>
            <person name="Murat C."/>
            <person name="Riley R."/>
            <person name="Ohm R."/>
            <person name="Sun H."/>
            <person name="Tunlid A."/>
            <person name="Henrissat B."/>
            <person name="Grigoriev I.V."/>
            <person name="Hibbett D.S."/>
            <person name="Martin F."/>
        </authorList>
    </citation>
    <scope>NUCLEOTIDE SEQUENCE [LARGE SCALE GENOMIC DNA]</scope>
    <source>
        <strain evidence="2">UH-Slu-Lm8-n1</strain>
    </source>
</reference>
<dbReference type="Proteomes" id="UP000054485">
    <property type="component" value="Unassembled WGS sequence"/>
</dbReference>
<reference evidence="1 2" key="1">
    <citation type="submission" date="2014-04" db="EMBL/GenBank/DDBJ databases">
        <authorList>
            <consortium name="DOE Joint Genome Institute"/>
            <person name="Kuo A."/>
            <person name="Ruytinx J."/>
            <person name="Rineau F."/>
            <person name="Colpaert J."/>
            <person name="Kohler A."/>
            <person name="Nagy L.G."/>
            <person name="Floudas D."/>
            <person name="Copeland A."/>
            <person name="Barry K.W."/>
            <person name="Cichocki N."/>
            <person name="Veneault-Fourrey C."/>
            <person name="LaButti K."/>
            <person name="Lindquist E.A."/>
            <person name="Lipzen A."/>
            <person name="Lundell T."/>
            <person name="Morin E."/>
            <person name="Murat C."/>
            <person name="Sun H."/>
            <person name="Tunlid A."/>
            <person name="Henrissat B."/>
            <person name="Grigoriev I.V."/>
            <person name="Hibbett D.S."/>
            <person name="Martin F."/>
            <person name="Nordberg H.P."/>
            <person name="Cantor M.N."/>
            <person name="Hua S.X."/>
        </authorList>
    </citation>
    <scope>NUCLEOTIDE SEQUENCE [LARGE SCALE GENOMIC DNA]</scope>
    <source>
        <strain evidence="1 2">UH-Slu-Lm8-n1</strain>
    </source>
</reference>
<accession>A0A0C9ZR74</accession>
<protein>
    <submittedName>
        <fullName evidence="1">Uncharacterized protein</fullName>
    </submittedName>
</protein>
<evidence type="ECO:0000313" key="2">
    <source>
        <dbReference type="Proteomes" id="UP000054485"/>
    </source>
</evidence>
<sequence length="120" mass="13502">MSSLSQDFAPSQAGVDGLWSFQTLITTREAPESRKAHTRCYQSASVLSQPTCSPQYAASVRIQYFSAWTTLGTKSWICVTYIVQMRENRRGSCENHGAPWTACGRQINNHSRREHSLPSF</sequence>
<keyword evidence="2" id="KW-1185">Reference proteome</keyword>
<dbReference type="InParanoid" id="A0A0C9ZR74"/>
<dbReference type="EMBL" id="KN835310">
    <property type="protein sequence ID" value="KIK40240.1"/>
    <property type="molecule type" value="Genomic_DNA"/>
</dbReference>